<evidence type="ECO:0000313" key="2">
    <source>
        <dbReference type="Proteomes" id="UP000805193"/>
    </source>
</evidence>
<gene>
    <name evidence="1" type="ORF">HPB47_017330</name>
</gene>
<sequence>MNRNRKTRGIVRSAVTRTLTQIDNFLQDDITTGLELGLQLDYLLQKESDLIHLDRDIQTTTSDDDLEDELEGAEEYRLRISHSLTRVRHALDFRVSVPQPTNSMPNVPLDRTYSGGLPPTPTSMSHRTVALPKLQVTTFAGSPCTSSLVCGTTQGETEHRTWAIGTPRHLLLKLLLDSGSQRTGFQAADIIPAGAQGRVDNDVGVLIGSDFYWQVVHIEIISILVAEKAELQSALSQSQQTAKQKALETEELQGRLKAYKSSKSIEELKQELSELSNKLGKKLGGAQASQNVHSQLEELHQQARQCWRNEYIILLHSAHKNQPTMSPRIQPGAAVEHLQPRACCSDISGSLTAGIQASDTLTSGAFLSFTWRSKRHATANAHQAILEHVSPSAFYIKRLQSPVTEWETFEV</sequence>
<evidence type="ECO:0000313" key="1">
    <source>
        <dbReference type="EMBL" id="KAG0437685.1"/>
    </source>
</evidence>
<proteinExistence type="predicted"/>
<protein>
    <submittedName>
        <fullName evidence="1">Uncharacterized protein</fullName>
    </submittedName>
</protein>
<dbReference type="EMBL" id="JABSTQ010006235">
    <property type="protein sequence ID" value="KAG0437685.1"/>
    <property type="molecule type" value="Genomic_DNA"/>
</dbReference>
<dbReference type="Proteomes" id="UP000805193">
    <property type="component" value="Unassembled WGS sequence"/>
</dbReference>
<comment type="caution">
    <text evidence="1">The sequence shown here is derived from an EMBL/GenBank/DDBJ whole genome shotgun (WGS) entry which is preliminary data.</text>
</comment>
<accession>A0AC60QNJ5</accession>
<name>A0AC60QNJ5_IXOPE</name>
<keyword evidence="2" id="KW-1185">Reference proteome</keyword>
<reference evidence="1 2" key="1">
    <citation type="journal article" date="2020" name="Cell">
        <title>Large-Scale Comparative Analyses of Tick Genomes Elucidate Their Genetic Diversity and Vector Capacities.</title>
        <authorList>
            <consortium name="Tick Genome and Microbiome Consortium (TIGMIC)"/>
            <person name="Jia N."/>
            <person name="Wang J."/>
            <person name="Shi W."/>
            <person name="Du L."/>
            <person name="Sun Y."/>
            <person name="Zhan W."/>
            <person name="Jiang J.F."/>
            <person name="Wang Q."/>
            <person name="Zhang B."/>
            <person name="Ji P."/>
            <person name="Bell-Sakyi L."/>
            <person name="Cui X.M."/>
            <person name="Yuan T.T."/>
            <person name="Jiang B.G."/>
            <person name="Yang W.F."/>
            <person name="Lam T.T."/>
            <person name="Chang Q.C."/>
            <person name="Ding S.J."/>
            <person name="Wang X.J."/>
            <person name="Zhu J.G."/>
            <person name="Ruan X.D."/>
            <person name="Zhao L."/>
            <person name="Wei J.T."/>
            <person name="Ye R.Z."/>
            <person name="Que T.C."/>
            <person name="Du C.H."/>
            <person name="Zhou Y.H."/>
            <person name="Cheng J.X."/>
            <person name="Dai P.F."/>
            <person name="Guo W.B."/>
            <person name="Han X.H."/>
            <person name="Huang E.J."/>
            <person name="Li L.F."/>
            <person name="Wei W."/>
            <person name="Gao Y.C."/>
            <person name="Liu J.Z."/>
            <person name="Shao H.Z."/>
            <person name="Wang X."/>
            <person name="Wang C.C."/>
            <person name="Yang T.C."/>
            <person name="Huo Q.B."/>
            <person name="Li W."/>
            <person name="Chen H.Y."/>
            <person name="Chen S.E."/>
            <person name="Zhou L.G."/>
            <person name="Ni X.B."/>
            <person name="Tian J.H."/>
            <person name="Sheng Y."/>
            <person name="Liu T."/>
            <person name="Pan Y.S."/>
            <person name="Xia L.Y."/>
            <person name="Li J."/>
            <person name="Zhao F."/>
            <person name="Cao W.C."/>
        </authorList>
    </citation>
    <scope>NUCLEOTIDE SEQUENCE [LARGE SCALE GENOMIC DNA]</scope>
    <source>
        <strain evidence="1">Iper-2018</strain>
    </source>
</reference>
<organism evidence="1 2">
    <name type="scientific">Ixodes persulcatus</name>
    <name type="common">Taiga tick</name>
    <dbReference type="NCBI Taxonomy" id="34615"/>
    <lineage>
        <taxon>Eukaryota</taxon>
        <taxon>Metazoa</taxon>
        <taxon>Ecdysozoa</taxon>
        <taxon>Arthropoda</taxon>
        <taxon>Chelicerata</taxon>
        <taxon>Arachnida</taxon>
        <taxon>Acari</taxon>
        <taxon>Parasitiformes</taxon>
        <taxon>Ixodida</taxon>
        <taxon>Ixodoidea</taxon>
        <taxon>Ixodidae</taxon>
        <taxon>Ixodinae</taxon>
        <taxon>Ixodes</taxon>
    </lineage>
</organism>